<gene>
    <name evidence="1" type="ORF">CBW42_13455</name>
</gene>
<comment type="caution">
    <text evidence="1">The sequence shown here is derived from an EMBL/GenBank/DDBJ whole genome shotgun (WGS) entry which is preliminary data.</text>
</comment>
<dbReference type="Gene3D" id="2.40.128.20">
    <property type="match status" value="1"/>
</dbReference>
<dbReference type="InterPro" id="IPR012674">
    <property type="entry name" value="Calycin"/>
</dbReference>
<evidence type="ECO:0000313" key="2">
    <source>
        <dbReference type="Proteomes" id="UP000194903"/>
    </source>
</evidence>
<dbReference type="SUPFAM" id="SSF50814">
    <property type="entry name" value="Lipocalins"/>
    <property type="match status" value="1"/>
</dbReference>
<accession>A0A252F0V4</accession>
<proteinExistence type="predicted"/>
<dbReference type="Proteomes" id="UP000194903">
    <property type="component" value="Unassembled WGS sequence"/>
</dbReference>
<dbReference type="InterPro" id="IPR015231">
    <property type="entry name" value="DUF1934"/>
</dbReference>
<protein>
    <recommendedName>
        <fullName evidence="3">DUF1934 domain-containing protein</fullName>
    </recommendedName>
</protein>
<organism evidence="1 2">
    <name type="scientific">Butyricicoccus porcorum</name>
    <dbReference type="NCBI Taxonomy" id="1945634"/>
    <lineage>
        <taxon>Bacteria</taxon>
        <taxon>Bacillati</taxon>
        <taxon>Bacillota</taxon>
        <taxon>Clostridia</taxon>
        <taxon>Eubacteriales</taxon>
        <taxon>Butyricicoccaceae</taxon>
        <taxon>Butyricicoccus</taxon>
    </lineage>
</organism>
<dbReference type="RefSeq" id="WP_087022606.1">
    <property type="nucleotide sequence ID" value="NZ_CP178353.1"/>
</dbReference>
<name>A0A252F0V4_9FIRM</name>
<dbReference type="EMBL" id="NHOC01000019">
    <property type="protein sequence ID" value="OUM19443.1"/>
    <property type="molecule type" value="Genomic_DNA"/>
</dbReference>
<dbReference type="OrthoDB" id="1680906at2"/>
<keyword evidence="2" id="KW-1185">Reference proteome</keyword>
<dbReference type="AlphaFoldDB" id="A0A252F0V4"/>
<dbReference type="Pfam" id="PF09148">
    <property type="entry name" value="DUF1934"/>
    <property type="match status" value="1"/>
</dbReference>
<evidence type="ECO:0000313" key="1">
    <source>
        <dbReference type="EMBL" id="OUM19443.1"/>
    </source>
</evidence>
<reference evidence="1 2" key="1">
    <citation type="submission" date="2017-05" db="EMBL/GenBank/DDBJ databases">
        <title>Butyricicoccus porcorum sp. nov. a butyrate-producing bacterium from the swine intestinal tract.</title>
        <authorList>
            <person name="Trachsel J."/>
            <person name="Humphrey S."/>
            <person name="Allen H.K."/>
        </authorList>
    </citation>
    <scope>NUCLEOTIDE SEQUENCE [LARGE SCALE GENOMIC DNA]</scope>
    <source>
        <strain evidence="1">BB10</strain>
    </source>
</reference>
<evidence type="ECO:0008006" key="3">
    <source>
        <dbReference type="Google" id="ProtNLM"/>
    </source>
</evidence>
<sequence length="153" mass="16890">MEQETPLKKDVIITIASSQDFEGCEPDHINLITAGRLYRRGGKYFVSYEESELTGMEGTRTTLKLEDQQVTMTRTGTHPTQMLFAKNKRHVGLYQTDVGSMAISTHTSHLVNTIGENGGSLAIDYTVEIDSTLAGTHRFEMAVTPSNDAPHLS</sequence>